<feature type="transmembrane region" description="Helical" evidence="1">
    <location>
        <begin position="20"/>
        <end position="38"/>
    </location>
</feature>
<evidence type="ECO:0000256" key="1">
    <source>
        <dbReference type="SAM" id="Phobius"/>
    </source>
</evidence>
<feature type="transmembrane region" description="Helical" evidence="1">
    <location>
        <begin position="179"/>
        <end position="202"/>
    </location>
</feature>
<keyword evidence="3" id="KW-1185">Reference proteome</keyword>
<dbReference type="EMBL" id="LGKP01000013">
    <property type="protein sequence ID" value="KPL90192.1"/>
    <property type="molecule type" value="Genomic_DNA"/>
</dbReference>
<feature type="transmembrane region" description="Helical" evidence="1">
    <location>
        <begin position="84"/>
        <end position="104"/>
    </location>
</feature>
<dbReference type="AlphaFoldDB" id="A0A0P6YDN0"/>
<sequence>MSYQVPPAHGVAANGRRSGCLCMLGVISCLFGSFFAGARFIDARGFQGTVVGVDHTGLLTGLLSLMLLILSIPFFALNEDPLRWLIGSGALILGALFLPAAIRWTLWPVLWIPVLGSFLILIAVCCTIRPAPSWWRPSQQHVSFIAQGFGRRLYGGLSGLGAVITLAVSATLWKRYADGGAWIGIEHNGLVTGGLSLCILLVSCSSFFIRDERVIRRVIGSSAIVLACLFLPNFITMLSNLWSDPSFIYAMVGCGVMLLGAASDVVFQR</sequence>
<comment type="caution">
    <text evidence="2">The sequence shown here is derived from an EMBL/GenBank/DDBJ whole genome shotgun (WGS) entry which is preliminary data.</text>
</comment>
<feature type="transmembrane region" description="Helical" evidence="1">
    <location>
        <begin position="247"/>
        <end position="267"/>
    </location>
</feature>
<dbReference type="RefSeq" id="WP_054533964.1">
    <property type="nucleotide sequence ID" value="NZ_LGKP01000013.1"/>
</dbReference>
<evidence type="ECO:0000313" key="3">
    <source>
        <dbReference type="Proteomes" id="UP000050277"/>
    </source>
</evidence>
<proteinExistence type="predicted"/>
<evidence type="ECO:0000313" key="2">
    <source>
        <dbReference type="EMBL" id="KPL90192.1"/>
    </source>
</evidence>
<accession>A0A0P6YDN0</accession>
<reference evidence="2 3" key="1">
    <citation type="submission" date="2015-07" db="EMBL/GenBank/DDBJ databases">
        <title>Whole genome sequence of Herpetosiphon geysericola DSM 7119.</title>
        <authorList>
            <person name="Hemp J."/>
            <person name="Ward L.M."/>
            <person name="Pace L.A."/>
            <person name="Fischer W.W."/>
        </authorList>
    </citation>
    <scope>NUCLEOTIDE SEQUENCE [LARGE SCALE GENOMIC DNA]</scope>
    <source>
        <strain evidence="2 3">DSM 7119</strain>
    </source>
</reference>
<feature type="transmembrane region" description="Helical" evidence="1">
    <location>
        <begin position="153"/>
        <end position="173"/>
    </location>
</feature>
<feature type="transmembrane region" description="Helical" evidence="1">
    <location>
        <begin position="110"/>
        <end position="132"/>
    </location>
</feature>
<protein>
    <submittedName>
        <fullName evidence="2">Uncharacterized protein</fullName>
    </submittedName>
</protein>
<keyword evidence="1" id="KW-0472">Membrane</keyword>
<gene>
    <name evidence="2" type="ORF">SE18_08280</name>
</gene>
<keyword evidence="1" id="KW-0812">Transmembrane</keyword>
<name>A0A0P6YDN0_9CHLR</name>
<dbReference type="Proteomes" id="UP000050277">
    <property type="component" value="Unassembled WGS sequence"/>
</dbReference>
<feature type="transmembrane region" description="Helical" evidence="1">
    <location>
        <begin position="58"/>
        <end position="77"/>
    </location>
</feature>
<feature type="transmembrane region" description="Helical" evidence="1">
    <location>
        <begin position="214"/>
        <end position="235"/>
    </location>
</feature>
<keyword evidence="1" id="KW-1133">Transmembrane helix</keyword>
<organism evidence="2 3">
    <name type="scientific">Herpetosiphon geysericola</name>
    <dbReference type="NCBI Taxonomy" id="70996"/>
    <lineage>
        <taxon>Bacteria</taxon>
        <taxon>Bacillati</taxon>
        <taxon>Chloroflexota</taxon>
        <taxon>Chloroflexia</taxon>
        <taxon>Herpetosiphonales</taxon>
        <taxon>Herpetosiphonaceae</taxon>
        <taxon>Herpetosiphon</taxon>
    </lineage>
</organism>